<feature type="repeat" description="WD" evidence="1">
    <location>
        <begin position="170"/>
        <end position="201"/>
    </location>
</feature>
<reference evidence="3 4" key="1">
    <citation type="submission" date="2020-04" db="EMBL/GenBank/DDBJ databases">
        <title>Perkinsus chesapeaki whole genome sequence.</title>
        <authorList>
            <person name="Bogema D.R."/>
        </authorList>
    </citation>
    <scope>NUCLEOTIDE SEQUENCE [LARGE SCALE GENOMIC DNA]</scope>
    <source>
        <strain evidence="3">ATCC PRA-425</strain>
    </source>
</reference>
<dbReference type="SUPFAM" id="SSF50978">
    <property type="entry name" value="WD40 repeat-like"/>
    <property type="match status" value="1"/>
</dbReference>
<dbReference type="InterPro" id="IPR036322">
    <property type="entry name" value="WD40_repeat_dom_sf"/>
</dbReference>
<protein>
    <submittedName>
        <fullName evidence="3">Uncharacterized protein</fullName>
    </submittedName>
</protein>
<comment type="caution">
    <text evidence="3">The sequence shown here is derived from an EMBL/GenBank/DDBJ whole genome shotgun (WGS) entry which is preliminary data.</text>
</comment>
<dbReference type="Pfam" id="PF00400">
    <property type="entry name" value="WD40"/>
    <property type="match status" value="1"/>
</dbReference>
<dbReference type="SMART" id="SM00320">
    <property type="entry name" value="WD40"/>
    <property type="match status" value="1"/>
</dbReference>
<dbReference type="EMBL" id="JAAPAO010000351">
    <property type="protein sequence ID" value="KAF4662284.1"/>
    <property type="molecule type" value="Genomic_DNA"/>
</dbReference>
<dbReference type="OrthoDB" id="5591786at2759"/>
<keyword evidence="4" id="KW-1185">Reference proteome</keyword>
<evidence type="ECO:0000256" key="1">
    <source>
        <dbReference type="PROSITE-ProRule" id="PRU00221"/>
    </source>
</evidence>
<evidence type="ECO:0000313" key="3">
    <source>
        <dbReference type="EMBL" id="KAF4662284.1"/>
    </source>
</evidence>
<accession>A0A7J6LSV1</accession>
<evidence type="ECO:0000256" key="2">
    <source>
        <dbReference type="SAM" id="MobiDB-lite"/>
    </source>
</evidence>
<feature type="non-terminal residue" evidence="3">
    <location>
        <position position="708"/>
    </location>
</feature>
<dbReference type="InterPro" id="IPR001680">
    <property type="entry name" value="WD40_rpt"/>
</dbReference>
<sequence>MFNISDSAVCDARPFGEQAVGWSLLVQDHHDDFIWREGVVVEYSPIRDCYRILYSDPAVQSMTRLESLQAGLDMHERPDGEEEFPPTFWESESHTNEYRVRRGGYVKTMSRFKWMKAPNGSGHRPPAVTNVNRFPISGDSALEMPLGGLSWKRAVAQLSAEVTSEPVLTIRDHDDEVLYADFSPCGKFLATASRDGSCNVYALFDPLSDSKEEFDFDRTVCYDFLDLSEFSPGLPDVMVDASTWRWASDASIATRLLCKLNCGWTIRATRRSQADEPADAEREKLYPGRVMWAPDSSSILVASTGPLFWVDMRSLIAGRGPPRLITSITQTPSDVYGGFLYYPPEGSSNLPEEDFEGRIPLDDRLCVLSCTRVIPVIDRDTGVSSLTQRFEVHARPPPPPAAAPPSEGGARFAGAAASAAFDINLGHQALIRAISVEPRQQLMVGLSGVKLTMMDQVVLVDLRNTVTVSRPVPKSLRFPIRLSSPPVRIVDFSRFACCLACRFTPSAEGLLLNLRKFVNHALTDKFYEDPSPVPAIAPDLDVNMEALLLPVVPGEPEKPARTDSENITVMKGHHAYTTKSSPFIIMPDGKYPEYHHQTHEAALSGGSDAFYVPDRAESSPCPYRSLVQVSWAHAKLYQAAVKMVTCTPGVFSAVTTTAAAAGPPPLSYVLALVCPHYCPHAQWALDDRSMWIKLFRKTDTNETLDNRY</sequence>
<dbReference type="Proteomes" id="UP000591131">
    <property type="component" value="Unassembled WGS sequence"/>
</dbReference>
<evidence type="ECO:0000313" key="4">
    <source>
        <dbReference type="Proteomes" id="UP000591131"/>
    </source>
</evidence>
<keyword evidence="1" id="KW-0853">WD repeat</keyword>
<proteinExistence type="predicted"/>
<dbReference type="Gene3D" id="2.130.10.10">
    <property type="entry name" value="YVTN repeat-like/Quinoprotein amine dehydrogenase"/>
    <property type="match status" value="1"/>
</dbReference>
<feature type="region of interest" description="Disordered" evidence="2">
    <location>
        <begin position="391"/>
        <end position="410"/>
    </location>
</feature>
<dbReference type="PROSITE" id="PS50082">
    <property type="entry name" value="WD_REPEATS_2"/>
    <property type="match status" value="1"/>
</dbReference>
<organism evidence="3 4">
    <name type="scientific">Perkinsus chesapeaki</name>
    <name type="common">Clam parasite</name>
    <name type="synonym">Perkinsus andrewsi</name>
    <dbReference type="NCBI Taxonomy" id="330153"/>
    <lineage>
        <taxon>Eukaryota</taxon>
        <taxon>Sar</taxon>
        <taxon>Alveolata</taxon>
        <taxon>Perkinsozoa</taxon>
        <taxon>Perkinsea</taxon>
        <taxon>Perkinsida</taxon>
        <taxon>Perkinsidae</taxon>
        <taxon>Perkinsus</taxon>
    </lineage>
</organism>
<gene>
    <name evidence="3" type="ORF">FOL47_006338</name>
</gene>
<dbReference type="AlphaFoldDB" id="A0A7J6LSV1"/>
<name>A0A7J6LSV1_PERCH</name>
<dbReference type="InterPro" id="IPR015943">
    <property type="entry name" value="WD40/YVTN_repeat-like_dom_sf"/>
</dbReference>